<organism evidence="1 2">
    <name type="scientific">Roseobacter sinensis</name>
    <dbReference type="NCBI Taxonomy" id="2931391"/>
    <lineage>
        <taxon>Bacteria</taxon>
        <taxon>Pseudomonadati</taxon>
        <taxon>Pseudomonadota</taxon>
        <taxon>Alphaproteobacteria</taxon>
        <taxon>Rhodobacterales</taxon>
        <taxon>Roseobacteraceae</taxon>
        <taxon>Roseobacter</taxon>
    </lineage>
</organism>
<gene>
    <name evidence="1" type="ORF">MUB52_02965</name>
</gene>
<proteinExistence type="predicted"/>
<dbReference type="GO" id="GO:0016787">
    <property type="term" value="F:hydrolase activity"/>
    <property type="evidence" value="ECO:0007669"/>
    <property type="project" value="UniProtKB-KW"/>
</dbReference>
<dbReference type="EMBL" id="JALIEB010000002">
    <property type="protein sequence ID" value="MCV3270374.1"/>
    <property type="molecule type" value="Genomic_DNA"/>
</dbReference>
<evidence type="ECO:0000313" key="1">
    <source>
        <dbReference type="EMBL" id="MCV3270374.1"/>
    </source>
</evidence>
<evidence type="ECO:0000313" key="2">
    <source>
        <dbReference type="Proteomes" id="UP001208690"/>
    </source>
</evidence>
<dbReference type="InterPro" id="IPR029058">
    <property type="entry name" value="AB_hydrolase_fold"/>
</dbReference>
<accession>A0ABT3BB27</accession>
<dbReference type="RefSeq" id="WP_263842708.1">
    <property type="nucleotide sequence ID" value="NZ_JALIEB010000002.1"/>
</dbReference>
<comment type="caution">
    <text evidence="1">The sequence shown here is derived from an EMBL/GenBank/DDBJ whole genome shotgun (WGS) entry which is preliminary data.</text>
</comment>
<dbReference type="Gene3D" id="3.40.50.1820">
    <property type="entry name" value="alpha/beta hydrolase"/>
    <property type="match status" value="1"/>
</dbReference>
<protein>
    <submittedName>
        <fullName evidence="1">Alpha/beta hydrolase</fullName>
    </submittedName>
</protein>
<sequence>MPLLRVNATEDGLHKHGCRSEALPEIAELSGQTPGPAIVMIHGYKYDPADIAHCPHRKLFGANGADWPRALGFGAAAADEGLGIAFGWHARGPLKQVHRRASALGPALADVLHALKAADPRRPVHLIAHSLGSEIALAALAHLPARAVDRMLLLTGASFATVAEQMLATPAGRTTEVFNVTSRENDLFDLAFETLVGFGHGANRAIGQGINRPNVANIQLDCDRVLTSLARMGVRVASAERRVSHWSSYTRPGIMAFYTSLLRQPQSLSFHDLHRALPSSMAPRWSRFALTPLAAAVCRVASDTAVVAKGKIQRRASAVMGDTADQKRNEPAY</sequence>
<keyword evidence="2" id="KW-1185">Reference proteome</keyword>
<dbReference type="InterPro" id="IPR010297">
    <property type="entry name" value="DUF900_hydrolase"/>
</dbReference>
<keyword evidence="1" id="KW-0378">Hydrolase</keyword>
<dbReference type="SUPFAM" id="SSF53474">
    <property type="entry name" value="alpha/beta-Hydrolases"/>
    <property type="match status" value="1"/>
</dbReference>
<reference evidence="1 2" key="1">
    <citation type="submission" date="2022-04" db="EMBL/GenBank/DDBJ databases">
        <title>Roseobacter sp. WL0113 is a bacterium isolated from neritic sediment.</title>
        <authorList>
            <person name="Wang L."/>
            <person name="He W."/>
            <person name="Zhang D.-F."/>
        </authorList>
    </citation>
    <scope>NUCLEOTIDE SEQUENCE [LARGE SCALE GENOMIC DNA]</scope>
    <source>
        <strain evidence="1 2">WL0113</strain>
    </source>
</reference>
<name>A0ABT3BB27_9RHOB</name>
<dbReference type="Pfam" id="PF05990">
    <property type="entry name" value="DUF900"/>
    <property type="match status" value="1"/>
</dbReference>
<dbReference type="Proteomes" id="UP001208690">
    <property type="component" value="Unassembled WGS sequence"/>
</dbReference>